<evidence type="ECO:0000256" key="1">
    <source>
        <dbReference type="SAM" id="MobiDB-lite"/>
    </source>
</evidence>
<dbReference type="EMBL" id="JAECZB010000029">
    <property type="protein sequence ID" value="MBH8553325.1"/>
    <property type="molecule type" value="Genomic_DNA"/>
</dbReference>
<protein>
    <submittedName>
        <fullName evidence="2">Uncharacterized protein</fullName>
    </submittedName>
</protein>
<keyword evidence="3" id="KW-1185">Reference proteome</keyword>
<accession>A0A8J7L0T1</accession>
<feature type="compositionally biased region" description="Low complexity" evidence="1">
    <location>
        <begin position="8"/>
        <end position="26"/>
    </location>
</feature>
<organism evidence="2 3">
    <name type="scientific">Atlanticothrix silvestris CENA357</name>
    <dbReference type="NCBI Taxonomy" id="1725252"/>
    <lineage>
        <taxon>Bacteria</taxon>
        <taxon>Bacillati</taxon>
        <taxon>Cyanobacteriota</taxon>
        <taxon>Cyanophyceae</taxon>
        <taxon>Nostocales</taxon>
        <taxon>Nodulariaceae</taxon>
        <taxon>Atlanticothrix</taxon>
        <taxon>Atlanticothrix silvestris</taxon>
    </lineage>
</organism>
<dbReference type="Proteomes" id="UP000599391">
    <property type="component" value="Unassembled WGS sequence"/>
</dbReference>
<reference evidence="2 3" key="1">
    <citation type="journal article" date="2021" name="Int. J. Syst. Evol. Microbiol.">
        <title>Amazonocrinis nigriterrae gen. nov., sp. nov., Atlanticothrix silvestris gen. nov., sp. nov. and Dendronalium phyllosphericum gen. nov., sp. nov., nostocacean cyanobacteria from Brazilian environments.</title>
        <authorList>
            <person name="Alvarenga D.O."/>
            <person name="Andreote A.P.D."/>
            <person name="Branco L.H.Z."/>
            <person name="Delbaje E."/>
            <person name="Cruz R.B."/>
            <person name="Varani A.M."/>
            <person name="Fiore M.F."/>
        </authorList>
    </citation>
    <scope>NUCLEOTIDE SEQUENCE [LARGE SCALE GENOMIC DNA]</scope>
    <source>
        <strain evidence="2 3">CENA357</strain>
    </source>
</reference>
<dbReference type="RefSeq" id="WP_214439614.1">
    <property type="nucleotide sequence ID" value="NZ_JAECZB010000029.1"/>
</dbReference>
<feature type="region of interest" description="Disordered" evidence="1">
    <location>
        <begin position="1"/>
        <end position="48"/>
    </location>
</feature>
<proteinExistence type="predicted"/>
<evidence type="ECO:0000313" key="2">
    <source>
        <dbReference type="EMBL" id="MBH8553325.1"/>
    </source>
</evidence>
<evidence type="ECO:0000313" key="3">
    <source>
        <dbReference type="Proteomes" id="UP000599391"/>
    </source>
</evidence>
<gene>
    <name evidence="2" type="ORF">I8751_13260</name>
</gene>
<dbReference type="AlphaFoldDB" id="A0A8J7L0T1"/>
<comment type="caution">
    <text evidence="2">The sequence shown here is derived from an EMBL/GenBank/DDBJ whole genome shotgun (WGS) entry which is preliminary data.</text>
</comment>
<sequence length="172" mass="18792">MGILARITSAGKKSSSANSNQSSLSTGGHGIDKNVVLSPTDPSVINPMNAGTWETVRTAPVNHTPRYFNKTEADALKQVATQKTEGARQSKRAYKSLKKIEIADAQVHAAHRGYVRQVADSELTKKRSDAATGRHLHALRPEYARLGMGLDRADNNAQKRISELKAKVKEQY</sequence>
<name>A0A8J7L0T1_9CYAN</name>